<dbReference type="GO" id="GO:0043165">
    <property type="term" value="P:Gram-negative-bacterium-type cell outer membrane assembly"/>
    <property type="evidence" value="ECO:0007669"/>
    <property type="project" value="UniProtKB-UniRule"/>
</dbReference>
<feature type="domain" description="Outer membrane lipoprotein BamD-like" evidence="8">
    <location>
        <begin position="28"/>
        <end position="231"/>
    </location>
</feature>
<dbReference type="OrthoDB" id="9779191at2"/>
<keyword evidence="1 6" id="KW-0732">Signal</keyword>
<comment type="function">
    <text evidence="6">Part of the outer membrane protein assembly complex, which is involved in assembly and insertion of beta-barrel proteins into the outer membrane.</text>
</comment>
<evidence type="ECO:0000313" key="10">
    <source>
        <dbReference type="Proteomes" id="UP000000238"/>
    </source>
</evidence>
<keyword evidence="5 6" id="KW-0449">Lipoprotein</keyword>
<dbReference type="HAMAP" id="MF_00922">
    <property type="entry name" value="OM_assembly_BamD"/>
    <property type="match status" value="1"/>
</dbReference>
<comment type="subunit">
    <text evidence="6">Part of the Bam complex.</text>
</comment>
<evidence type="ECO:0000259" key="8">
    <source>
        <dbReference type="Pfam" id="PF13525"/>
    </source>
</evidence>
<keyword evidence="4 6" id="KW-0998">Cell outer membrane</keyword>
<dbReference type="EMBL" id="CP000155">
    <property type="protein sequence ID" value="ABC32572.1"/>
    <property type="molecule type" value="Genomic_DNA"/>
</dbReference>
<evidence type="ECO:0000313" key="9">
    <source>
        <dbReference type="EMBL" id="ABC32572.1"/>
    </source>
</evidence>
<evidence type="ECO:0000256" key="2">
    <source>
        <dbReference type="ARBA" id="ARBA00023136"/>
    </source>
</evidence>
<evidence type="ECO:0000256" key="5">
    <source>
        <dbReference type="ARBA" id="ARBA00023288"/>
    </source>
</evidence>
<evidence type="ECO:0000256" key="1">
    <source>
        <dbReference type="ARBA" id="ARBA00022729"/>
    </source>
</evidence>
<name>Q2S9V2_HAHCH</name>
<dbReference type="GO" id="GO:0051205">
    <property type="term" value="P:protein insertion into membrane"/>
    <property type="evidence" value="ECO:0007669"/>
    <property type="project" value="UniProtKB-UniRule"/>
</dbReference>
<accession>Q2S9V2</accession>
<dbReference type="InterPro" id="IPR011990">
    <property type="entry name" value="TPR-like_helical_dom_sf"/>
</dbReference>
<dbReference type="KEGG" id="hch:HCH_05922"/>
<feature type="signal peptide" evidence="7">
    <location>
        <begin position="1"/>
        <end position="20"/>
    </location>
</feature>
<dbReference type="NCBIfam" id="TIGR03302">
    <property type="entry name" value="OM_YfiO"/>
    <property type="match status" value="1"/>
</dbReference>
<organism evidence="9 10">
    <name type="scientific">Hahella chejuensis (strain KCTC 2396)</name>
    <dbReference type="NCBI Taxonomy" id="349521"/>
    <lineage>
        <taxon>Bacteria</taxon>
        <taxon>Pseudomonadati</taxon>
        <taxon>Pseudomonadota</taxon>
        <taxon>Gammaproteobacteria</taxon>
        <taxon>Oceanospirillales</taxon>
        <taxon>Hahellaceae</taxon>
        <taxon>Hahella</taxon>
    </lineage>
</organism>
<dbReference type="InterPro" id="IPR017689">
    <property type="entry name" value="BamD"/>
</dbReference>
<dbReference type="HOGENOM" id="CLU_065982_0_2_6"/>
<dbReference type="PROSITE" id="PS51257">
    <property type="entry name" value="PROKAR_LIPOPROTEIN"/>
    <property type="match status" value="1"/>
</dbReference>
<dbReference type="SUPFAM" id="SSF48452">
    <property type="entry name" value="TPR-like"/>
    <property type="match status" value="1"/>
</dbReference>
<dbReference type="InterPro" id="IPR039565">
    <property type="entry name" value="BamD-like"/>
</dbReference>
<evidence type="ECO:0000256" key="6">
    <source>
        <dbReference type="HAMAP-Rule" id="MF_00922"/>
    </source>
</evidence>
<keyword evidence="2 6" id="KW-0472">Membrane</keyword>
<keyword evidence="10" id="KW-1185">Reference proteome</keyword>
<evidence type="ECO:0000256" key="7">
    <source>
        <dbReference type="SAM" id="SignalP"/>
    </source>
</evidence>
<comment type="similarity">
    <text evidence="6">Belongs to the BamD family.</text>
</comment>
<dbReference type="PANTHER" id="PTHR37423">
    <property type="entry name" value="SOLUBLE LYTIC MUREIN TRANSGLYCOSYLASE-RELATED"/>
    <property type="match status" value="1"/>
</dbReference>
<gene>
    <name evidence="9" type="primary">comL</name>
    <name evidence="6" type="synonym">bamD</name>
    <name evidence="9" type="ordered locus">HCH_05922</name>
</gene>
<comment type="subcellular location">
    <subcellularLocation>
        <location evidence="6">Cell outer membrane</location>
        <topology evidence="6">Lipid-anchor</topology>
    </subcellularLocation>
</comment>
<evidence type="ECO:0000256" key="3">
    <source>
        <dbReference type="ARBA" id="ARBA00023139"/>
    </source>
</evidence>
<dbReference type="Gene3D" id="1.25.40.10">
    <property type="entry name" value="Tetratricopeptide repeat domain"/>
    <property type="match status" value="1"/>
</dbReference>
<dbReference type="GO" id="GO:1990063">
    <property type="term" value="C:Bam protein complex"/>
    <property type="evidence" value="ECO:0007669"/>
    <property type="project" value="TreeGrafter"/>
</dbReference>
<keyword evidence="3 6" id="KW-0564">Palmitate</keyword>
<proteinExistence type="inferred from homology"/>
<evidence type="ECO:0000256" key="4">
    <source>
        <dbReference type="ARBA" id="ARBA00023237"/>
    </source>
</evidence>
<dbReference type="PANTHER" id="PTHR37423:SF1">
    <property type="entry name" value="OUTER MEMBRANE PROTEIN ASSEMBLY FACTOR BAMD"/>
    <property type="match status" value="1"/>
</dbReference>
<sequence>MHRIRALFAMLAFVLLTACASAPPQVLSEKEYYDKAKSALDSGNFLEAARHLEDLETYHPFGRYAEQAQLDLIYAHYNSLNPERAESAAERFIRLHPESPHVDYAYYIKGLAAYYADLGLGPRFLPIDVNSRDPGRAKEAFRDFSTLVTNFPDSPYAADAEKRMLAIKERLAQYEMHVARYYIRRQAYVAAVARAQYVVENYPDTPVVPEALSLMVELYRYLGMQRHADDALVLLAASYPDHKSFDANMRFNGSEFKEEDRNISSVFDFDFGLGD</sequence>
<protein>
    <recommendedName>
        <fullName evidence="6">Outer membrane protein assembly factor BamD</fullName>
    </recommendedName>
</protein>
<dbReference type="CDD" id="cd15830">
    <property type="entry name" value="BamD"/>
    <property type="match status" value="1"/>
</dbReference>
<dbReference type="Pfam" id="PF13525">
    <property type="entry name" value="YfiO"/>
    <property type="match status" value="1"/>
</dbReference>
<dbReference type="eggNOG" id="COG4105">
    <property type="taxonomic scope" value="Bacteria"/>
</dbReference>
<feature type="chain" id="PRO_5009019088" description="Outer membrane protein assembly factor BamD" evidence="7">
    <location>
        <begin position="21"/>
        <end position="275"/>
    </location>
</feature>
<dbReference type="Proteomes" id="UP000000238">
    <property type="component" value="Chromosome"/>
</dbReference>
<dbReference type="STRING" id="349521.HCH_05922"/>
<reference evidence="9 10" key="1">
    <citation type="journal article" date="2005" name="Nucleic Acids Res.">
        <title>Genomic blueprint of Hahella chejuensis, a marine microbe producing an algicidal agent.</title>
        <authorList>
            <person name="Jeong H."/>
            <person name="Yim J.H."/>
            <person name="Lee C."/>
            <person name="Choi S.-H."/>
            <person name="Park Y.K."/>
            <person name="Yoon S.H."/>
            <person name="Hur C.-G."/>
            <person name="Kang H.-Y."/>
            <person name="Kim D."/>
            <person name="Lee H.H."/>
            <person name="Park K.H."/>
            <person name="Park S.-H."/>
            <person name="Park H.-S."/>
            <person name="Lee H.K."/>
            <person name="Oh T.K."/>
            <person name="Kim J.F."/>
        </authorList>
    </citation>
    <scope>NUCLEOTIDE SEQUENCE [LARGE SCALE GENOMIC DNA]</scope>
    <source>
        <strain evidence="9 10">KCTC 2396</strain>
    </source>
</reference>
<dbReference type="AlphaFoldDB" id="Q2S9V2"/>